<protein>
    <submittedName>
        <fullName evidence="3">M23 family metallopeptidase</fullName>
        <ecNumber evidence="3">3.4.-.-</ecNumber>
    </submittedName>
</protein>
<dbReference type="RefSeq" id="WP_337702773.1">
    <property type="nucleotide sequence ID" value="NZ_JBBEGM010000003.1"/>
</dbReference>
<dbReference type="PANTHER" id="PTHR21666">
    <property type="entry name" value="PEPTIDASE-RELATED"/>
    <property type="match status" value="1"/>
</dbReference>
<feature type="domain" description="M23ase beta-sheet core" evidence="2">
    <location>
        <begin position="260"/>
        <end position="353"/>
    </location>
</feature>
<dbReference type="EMBL" id="JBBEGM010000003">
    <property type="protein sequence ID" value="MEJ2861774.1"/>
    <property type="molecule type" value="Genomic_DNA"/>
</dbReference>
<evidence type="ECO:0000313" key="4">
    <source>
        <dbReference type="Proteomes" id="UP001369736"/>
    </source>
</evidence>
<dbReference type="Proteomes" id="UP001369736">
    <property type="component" value="Unassembled WGS sequence"/>
</dbReference>
<proteinExistence type="predicted"/>
<keyword evidence="4" id="KW-1185">Reference proteome</keyword>
<dbReference type="EC" id="3.4.-.-" evidence="3"/>
<organism evidence="3 4">
    <name type="scientific">Actinomycetospora flava</name>
    <dbReference type="NCBI Taxonomy" id="3129232"/>
    <lineage>
        <taxon>Bacteria</taxon>
        <taxon>Bacillati</taxon>
        <taxon>Actinomycetota</taxon>
        <taxon>Actinomycetes</taxon>
        <taxon>Pseudonocardiales</taxon>
        <taxon>Pseudonocardiaceae</taxon>
        <taxon>Actinomycetospora</taxon>
    </lineage>
</organism>
<evidence type="ECO:0000259" key="2">
    <source>
        <dbReference type="Pfam" id="PF01551"/>
    </source>
</evidence>
<keyword evidence="3" id="KW-0378">Hydrolase</keyword>
<accession>A0ABU8M351</accession>
<comment type="caution">
    <text evidence="3">The sequence shown here is derived from an EMBL/GenBank/DDBJ whole genome shotgun (WGS) entry which is preliminary data.</text>
</comment>
<feature type="signal peptide" evidence="1">
    <location>
        <begin position="1"/>
        <end position="24"/>
    </location>
</feature>
<dbReference type="Pfam" id="PF01551">
    <property type="entry name" value="Peptidase_M23"/>
    <property type="match status" value="1"/>
</dbReference>
<feature type="chain" id="PRO_5046041645" evidence="1">
    <location>
        <begin position="25"/>
        <end position="420"/>
    </location>
</feature>
<dbReference type="CDD" id="cd12797">
    <property type="entry name" value="M23_peptidase"/>
    <property type="match status" value="1"/>
</dbReference>
<reference evidence="3 4" key="1">
    <citation type="submission" date="2024-03" db="EMBL/GenBank/DDBJ databases">
        <title>Actinomycetospora sp. OC33-EN07, a novel actinomycete isolated from wild orchid (Aerides multiflora).</title>
        <authorList>
            <person name="Suriyachadkun C."/>
        </authorList>
    </citation>
    <scope>NUCLEOTIDE SEQUENCE [LARGE SCALE GENOMIC DNA]</scope>
    <source>
        <strain evidence="3 4">OC33-EN07</strain>
    </source>
</reference>
<dbReference type="PANTHER" id="PTHR21666:SF270">
    <property type="entry name" value="MUREIN HYDROLASE ACTIVATOR ENVC"/>
    <property type="match status" value="1"/>
</dbReference>
<dbReference type="SUPFAM" id="SSF51261">
    <property type="entry name" value="Duplicated hybrid motif"/>
    <property type="match status" value="1"/>
</dbReference>
<sequence>MSARRRPRPVTVPARRPASAPVLAALVAVLAVLSACSGPPPAGPPPSPAAAPAPFAAPAEPVLTPVVADVPYPPVPVLGEDERTHLVYELELTNFTPGPVTVEQVEALGPAGEVLGTLGAADVASRLKPSGGAAYAPNLAGGQHGMLFVHVALPPGTPAPPSLTHRLVARVGGQAVTEESVAPTTVDARRLPVLAPPLAGEGYLAADGCCDAVRHTRAALPVNGSPVLAQRYAIDYERVGPDGRIYAGPKEDLRSYRIYGNEVFAVAEGTVVTALDGQPEQVPGTYPEDIPITLADGNYVLLDVGNDFFVTFAHLQTGSVRVRPGDRVRAGDVLGLVGNTGNSVAPHLHLHVTDGPSSIASQGLPYLVDEFTLTGRVASTASFDRAEADGVPVELTPGIAPTPFRDRMVLDQAIVTYRRP</sequence>
<keyword evidence="1" id="KW-0732">Signal</keyword>
<dbReference type="GO" id="GO:0016787">
    <property type="term" value="F:hydrolase activity"/>
    <property type="evidence" value="ECO:0007669"/>
    <property type="project" value="UniProtKB-KW"/>
</dbReference>
<dbReference type="InterPro" id="IPR016047">
    <property type="entry name" value="M23ase_b-sheet_dom"/>
</dbReference>
<name>A0ABU8M351_9PSEU</name>
<evidence type="ECO:0000256" key="1">
    <source>
        <dbReference type="SAM" id="SignalP"/>
    </source>
</evidence>
<dbReference type="InterPro" id="IPR011055">
    <property type="entry name" value="Dup_hybrid_motif"/>
</dbReference>
<dbReference type="InterPro" id="IPR050570">
    <property type="entry name" value="Cell_wall_metabolism_enzyme"/>
</dbReference>
<evidence type="ECO:0000313" key="3">
    <source>
        <dbReference type="EMBL" id="MEJ2861774.1"/>
    </source>
</evidence>
<gene>
    <name evidence="3" type="ORF">WCD58_11440</name>
</gene>
<dbReference type="Gene3D" id="2.70.70.10">
    <property type="entry name" value="Glucose Permease (Domain IIA)"/>
    <property type="match status" value="1"/>
</dbReference>